<dbReference type="AlphaFoldDB" id="A0A1M7C7H1"/>
<organism evidence="1 2">
    <name type="scientific">Bradyrhizobium lablabi</name>
    <dbReference type="NCBI Taxonomy" id="722472"/>
    <lineage>
        <taxon>Bacteria</taxon>
        <taxon>Pseudomonadati</taxon>
        <taxon>Pseudomonadota</taxon>
        <taxon>Alphaproteobacteria</taxon>
        <taxon>Hyphomicrobiales</taxon>
        <taxon>Nitrobacteraceae</taxon>
        <taxon>Bradyrhizobium</taxon>
    </lineage>
</organism>
<evidence type="ECO:0000313" key="1">
    <source>
        <dbReference type="EMBL" id="SED66908.1"/>
    </source>
</evidence>
<evidence type="ECO:0000313" key="2">
    <source>
        <dbReference type="Proteomes" id="UP000183208"/>
    </source>
</evidence>
<sequence length="82" mass="9431">MGRLRISQFVFRAVGFGNGWDKLLKKPFLKEPLSAEEAEAEKRHRFAVRASSILAFIECDDDLRPKLREAIVEAMLWAQTQP</sequence>
<accession>A0A1M7C7H1</accession>
<dbReference type="Proteomes" id="UP000183208">
    <property type="component" value="Unassembled WGS sequence"/>
</dbReference>
<name>A0A1M7C7H1_9BRAD</name>
<gene>
    <name evidence="1" type="ORF">SAMN05444171_4754</name>
</gene>
<dbReference type="EMBL" id="FNTI01000001">
    <property type="protein sequence ID" value="SED66908.1"/>
    <property type="molecule type" value="Genomic_DNA"/>
</dbReference>
<reference evidence="1 2" key="1">
    <citation type="submission" date="2016-10" db="EMBL/GenBank/DDBJ databases">
        <authorList>
            <person name="de Groot N.N."/>
        </authorList>
    </citation>
    <scope>NUCLEOTIDE SEQUENCE [LARGE SCALE GENOMIC DNA]</scope>
    <source>
        <strain evidence="1 2">GAS522</strain>
    </source>
</reference>
<protein>
    <submittedName>
        <fullName evidence="1">Uncharacterized protein</fullName>
    </submittedName>
</protein>
<proteinExistence type="predicted"/>